<dbReference type="AlphaFoldDB" id="A0A318TIV8"/>
<keyword evidence="1" id="KW-1133">Transmembrane helix</keyword>
<feature type="transmembrane region" description="Helical" evidence="1">
    <location>
        <begin position="26"/>
        <end position="45"/>
    </location>
</feature>
<evidence type="ECO:0000313" key="3">
    <source>
        <dbReference type="Proteomes" id="UP000247416"/>
    </source>
</evidence>
<gene>
    <name evidence="2" type="ORF">BJ095_13516</name>
</gene>
<sequence length="200" mass="23259">MWKQYLCAILVGVVFAIFDLPLGIGFFLLFLICLWIIGEFLYMVYGSKNMNKVEKFIIKKKKEPLYAYVYSQGFGSMHDQLLAIDNILSKYKQPHIHQYYLAIKLFLCNKLDDALNEANKIQKEPFMSYTKAMILVEMGHIEEAKSYKFEKQWMQEAIKAMTALQMKDKQAFELHSSNAVAAARGIQRLSLSYAFKAMEF</sequence>
<name>A0A318TIV8_9BACL</name>
<keyword evidence="1" id="KW-0472">Membrane</keyword>
<dbReference type="Proteomes" id="UP000247416">
    <property type="component" value="Unassembled WGS sequence"/>
</dbReference>
<keyword evidence="1" id="KW-0812">Transmembrane</keyword>
<keyword evidence="3" id="KW-1185">Reference proteome</keyword>
<evidence type="ECO:0000256" key="1">
    <source>
        <dbReference type="SAM" id="Phobius"/>
    </source>
</evidence>
<evidence type="ECO:0008006" key="4">
    <source>
        <dbReference type="Google" id="ProtNLM"/>
    </source>
</evidence>
<accession>A0A318TIV8</accession>
<organism evidence="2 3">
    <name type="scientific">Ureibacillus chungkukjangi</name>
    <dbReference type="NCBI Taxonomy" id="1202712"/>
    <lineage>
        <taxon>Bacteria</taxon>
        <taxon>Bacillati</taxon>
        <taxon>Bacillota</taxon>
        <taxon>Bacilli</taxon>
        <taxon>Bacillales</taxon>
        <taxon>Caryophanaceae</taxon>
        <taxon>Ureibacillus</taxon>
    </lineage>
</organism>
<proteinExistence type="predicted"/>
<evidence type="ECO:0000313" key="2">
    <source>
        <dbReference type="EMBL" id="PYF03028.1"/>
    </source>
</evidence>
<reference evidence="2 3" key="1">
    <citation type="submission" date="2018-06" db="EMBL/GenBank/DDBJ databases">
        <title>Genomic Encyclopedia of Archaeal and Bacterial Type Strains, Phase II (KMG-II): from individual species to whole genera.</title>
        <authorList>
            <person name="Goeker M."/>
        </authorList>
    </citation>
    <scope>NUCLEOTIDE SEQUENCE [LARGE SCALE GENOMIC DNA]</scope>
    <source>
        <strain evidence="2 3">KACC 16626</strain>
    </source>
</reference>
<dbReference type="OrthoDB" id="2972906at2"/>
<protein>
    <recommendedName>
        <fullName evidence="4">Tetratricopeptide repeat protein</fullName>
    </recommendedName>
</protein>
<comment type="caution">
    <text evidence="2">The sequence shown here is derived from an EMBL/GenBank/DDBJ whole genome shotgun (WGS) entry which is preliminary data.</text>
</comment>
<dbReference type="RefSeq" id="WP_107934850.1">
    <property type="nucleotide sequence ID" value="NZ_CP085009.1"/>
</dbReference>
<dbReference type="EMBL" id="QJTJ01000035">
    <property type="protein sequence ID" value="PYF03028.1"/>
    <property type="molecule type" value="Genomic_DNA"/>
</dbReference>